<dbReference type="RefSeq" id="WP_102072020.1">
    <property type="nucleotide sequence ID" value="NZ_PDNW01000001.1"/>
</dbReference>
<dbReference type="OrthoDB" id="5294844at2"/>
<keyword evidence="1 2" id="KW-0808">Transferase</keyword>
<gene>
    <name evidence="2" type="ORF">CR159_00370</name>
</gene>
<comment type="caution">
    <text evidence="2">The sequence shown here is derived from an EMBL/GenBank/DDBJ whole genome shotgun (WGS) entry which is preliminary data.</text>
</comment>
<protein>
    <submittedName>
        <fullName evidence="2">CoA transferase</fullName>
    </submittedName>
</protein>
<dbReference type="SUPFAM" id="SSF89796">
    <property type="entry name" value="CoA-transferase family III (CaiB/BaiF)"/>
    <property type="match status" value="1"/>
</dbReference>
<dbReference type="InterPro" id="IPR044855">
    <property type="entry name" value="CoA-Trfase_III_dom3_sf"/>
</dbReference>
<evidence type="ECO:0000256" key="1">
    <source>
        <dbReference type="ARBA" id="ARBA00022679"/>
    </source>
</evidence>
<reference evidence="2 3" key="1">
    <citation type="submission" date="2017-10" db="EMBL/GenBank/DDBJ databases">
        <title>Two draft genome sequences of Pusillimonas sp. strains isolated from a nitrate- and radionuclide-contaminated groundwater in Russia.</title>
        <authorList>
            <person name="Grouzdev D.S."/>
            <person name="Tourova T.P."/>
            <person name="Goeva M.A."/>
            <person name="Babich T.L."/>
            <person name="Sokolova D.S."/>
            <person name="Abdullin R."/>
            <person name="Poltaraus A.B."/>
            <person name="Toshchakov S.V."/>
            <person name="Nazina T.N."/>
        </authorList>
    </citation>
    <scope>NUCLEOTIDE SEQUENCE [LARGE SCALE GENOMIC DNA]</scope>
    <source>
        <strain evidence="2 3">JR1/69-3-13</strain>
    </source>
</reference>
<dbReference type="Gene3D" id="3.40.50.10540">
    <property type="entry name" value="Crotonobetainyl-coa:carnitine coa-transferase, domain 1"/>
    <property type="match status" value="1"/>
</dbReference>
<evidence type="ECO:0000313" key="2">
    <source>
        <dbReference type="EMBL" id="PLC51531.1"/>
    </source>
</evidence>
<organism evidence="2 3">
    <name type="scientific">Pollutimonas subterranea</name>
    <dbReference type="NCBI Taxonomy" id="2045210"/>
    <lineage>
        <taxon>Bacteria</taxon>
        <taxon>Pseudomonadati</taxon>
        <taxon>Pseudomonadota</taxon>
        <taxon>Betaproteobacteria</taxon>
        <taxon>Burkholderiales</taxon>
        <taxon>Alcaligenaceae</taxon>
        <taxon>Pollutimonas</taxon>
    </lineage>
</organism>
<sequence>MSKTLSNIRVLDLSRILAGPWATQNLADLGAEVIKVERPGSGDDTRHMGPPFLHTADTNEPGDAAYFMCCNRGKQSVTIDFSRPEGQTLIRALAADADVLVENYKVGALKKYGLDYESLREVNPQLVYCSVTGFGQTGPYKDRAGYDFLIQGMAGLMSVTGERDELPGGGPQRVGVAVADILTGMYATVAILAALRHRDQGGSGQHIDISLLDCMVGSLVNQGMNYLTSGIPPGRMGTGHPNIAPYQVYPAQDGHIILTIGNDTQFQRFCNAVEQPDFASDPRFRTIRDRVANRSAMNERLEAITRTRTVEEWVSLLEAAQVPCGPINTIDRVFNDPHVVERGMRLDLNHPLYGPIPGINNPIRFSETPLNLTEPPPALGQHTQQILSRLGVSDEDLKQLQQSGIV</sequence>
<evidence type="ECO:0000313" key="3">
    <source>
        <dbReference type="Proteomes" id="UP000234190"/>
    </source>
</evidence>
<dbReference type="InterPro" id="IPR050483">
    <property type="entry name" value="CoA-transferase_III_domain"/>
</dbReference>
<dbReference type="InterPro" id="IPR003673">
    <property type="entry name" value="CoA-Trfase_fam_III"/>
</dbReference>
<dbReference type="Pfam" id="PF02515">
    <property type="entry name" value="CoA_transf_3"/>
    <property type="match status" value="1"/>
</dbReference>
<accession>A0A2N4U943</accession>
<dbReference type="Gene3D" id="3.30.1540.10">
    <property type="entry name" value="formyl-coa transferase, domain 3"/>
    <property type="match status" value="1"/>
</dbReference>
<dbReference type="EMBL" id="PDNW01000001">
    <property type="protein sequence ID" value="PLC51531.1"/>
    <property type="molecule type" value="Genomic_DNA"/>
</dbReference>
<dbReference type="GO" id="GO:0008410">
    <property type="term" value="F:CoA-transferase activity"/>
    <property type="evidence" value="ECO:0007669"/>
    <property type="project" value="TreeGrafter"/>
</dbReference>
<dbReference type="PANTHER" id="PTHR48207">
    <property type="entry name" value="SUCCINATE--HYDROXYMETHYLGLUTARATE COA-TRANSFERASE"/>
    <property type="match status" value="1"/>
</dbReference>
<dbReference type="PANTHER" id="PTHR48207:SF3">
    <property type="entry name" value="SUCCINATE--HYDROXYMETHYLGLUTARATE COA-TRANSFERASE"/>
    <property type="match status" value="1"/>
</dbReference>
<dbReference type="Proteomes" id="UP000234190">
    <property type="component" value="Unassembled WGS sequence"/>
</dbReference>
<proteinExistence type="predicted"/>
<dbReference type="AlphaFoldDB" id="A0A2N4U943"/>
<keyword evidence="3" id="KW-1185">Reference proteome</keyword>
<dbReference type="InterPro" id="IPR023606">
    <property type="entry name" value="CoA-Trfase_III_dom_1_sf"/>
</dbReference>
<name>A0A2N4U943_9BURK</name>